<evidence type="ECO:0000313" key="5">
    <source>
        <dbReference type="EMBL" id="KAF5198990.1"/>
    </source>
</evidence>
<dbReference type="PANTHER" id="PTHR24296">
    <property type="entry name" value="CYTOCHROME P450"/>
    <property type="match status" value="1"/>
</dbReference>
<sequence>MGNKKLKSDLLTIFMRLKDEEGKPFSDKFLRDICVNFILAGRDTSSVALSWFFWLLEKHPEVKKRSTISLLKERMIWNLKMLKMCWYLSHMR</sequence>
<comment type="caution">
    <text evidence="5">The sequence shown here is derived from an EMBL/GenBank/DDBJ whole genome shotgun (WGS) entry which is preliminary data.</text>
</comment>
<proteinExistence type="inferred from homology"/>
<accession>A0A7J6WQU8</accession>
<comment type="similarity">
    <text evidence="1">Belongs to the cytochrome P450 family.</text>
</comment>
<dbReference type="Pfam" id="PF00067">
    <property type="entry name" value="p450"/>
    <property type="match status" value="1"/>
</dbReference>
<dbReference type="InterPro" id="IPR036396">
    <property type="entry name" value="Cyt_P450_sf"/>
</dbReference>
<keyword evidence="2" id="KW-0479">Metal-binding</keyword>
<dbReference type="InterPro" id="IPR001128">
    <property type="entry name" value="Cyt_P450"/>
</dbReference>
<dbReference type="EMBL" id="JABWDY010012609">
    <property type="protein sequence ID" value="KAF5198990.1"/>
    <property type="molecule type" value="Genomic_DNA"/>
</dbReference>
<dbReference type="Proteomes" id="UP000554482">
    <property type="component" value="Unassembled WGS sequence"/>
</dbReference>
<dbReference type="GO" id="GO:0044550">
    <property type="term" value="P:secondary metabolite biosynthetic process"/>
    <property type="evidence" value="ECO:0007669"/>
    <property type="project" value="UniProtKB-ARBA"/>
</dbReference>
<dbReference type="GO" id="GO:0020037">
    <property type="term" value="F:heme binding"/>
    <property type="evidence" value="ECO:0007669"/>
    <property type="project" value="InterPro"/>
</dbReference>
<name>A0A7J6WQU8_THATH</name>
<organism evidence="5 6">
    <name type="scientific">Thalictrum thalictroides</name>
    <name type="common">Rue-anemone</name>
    <name type="synonym">Anemone thalictroides</name>
    <dbReference type="NCBI Taxonomy" id="46969"/>
    <lineage>
        <taxon>Eukaryota</taxon>
        <taxon>Viridiplantae</taxon>
        <taxon>Streptophyta</taxon>
        <taxon>Embryophyta</taxon>
        <taxon>Tracheophyta</taxon>
        <taxon>Spermatophyta</taxon>
        <taxon>Magnoliopsida</taxon>
        <taxon>Ranunculales</taxon>
        <taxon>Ranunculaceae</taxon>
        <taxon>Thalictroideae</taxon>
        <taxon>Thalictrum</taxon>
    </lineage>
</organism>
<dbReference type="AlphaFoldDB" id="A0A7J6WQU8"/>
<dbReference type="GO" id="GO:0005506">
    <property type="term" value="F:iron ion binding"/>
    <property type="evidence" value="ECO:0007669"/>
    <property type="project" value="InterPro"/>
</dbReference>
<dbReference type="SUPFAM" id="SSF48264">
    <property type="entry name" value="Cytochrome P450"/>
    <property type="match status" value="1"/>
</dbReference>
<dbReference type="GO" id="GO:0004497">
    <property type="term" value="F:monooxygenase activity"/>
    <property type="evidence" value="ECO:0007669"/>
    <property type="project" value="InterPro"/>
</dbReference>
<keyword evidence="6" id="KW-1185">Reference proteome</keyword>
<reference evidence="5 6" key="1">
    <citation type="submission" date="2020-06" db="EMBL/GenBank/DDBJ databases">
        <title>Transcriptomic and genomic resources for Thalictrum thalictroides and T. hernandezii: Facilitating candidate gene discovery in an emerging model plant lineage.</title>
        <authorList>
            <person name="Arias T."/>
            <person name="Riano-Pachon D.M."/>
            <person name="Di Stilio V.S."/>
        </authorList>
    </citation>
    <scope>NUCLEOTIDE SEQUENCE [LARGE SCALE GENOMIC DNA]</scope>
    <source>
        <strain evidence="6">cv. WT478/WT964</strain>
        <tissue evidence="5">Leaves</tissue>
    </source>
</reference>
<evidence type="ECO:0000313" key="6">
    <source>
        <dbReference type="Proteomes" id="UP000554482"/>
    </source>
</evidence>
<evidence type="ECO:0000256" key="2">
    <source>
        <dbReference type="ARBA" id="ARBA00022723"/>
    </source>
</evidence>
<evidence type="ECO:0000256" key="1">
    <source>
        <dbReference type="ARBA" id="ARBA00010617"/>
    </source>
</evidence>
<protein>
    <submittedName>
        <fullName evidence="5">Cytochrome p450</fullName>
    </submittedName>
</protein>
<evidence type="ECO:0000256" key="3">
    <source>
        <dbReference type="ARBA" id="ARBA00023002"/>
    </source>
</evidence>
<dbReference type="GO" id="GO:0016705">
    <property type="term" value="F:oxidoreductase activity, acting on paired donors, with incorporation or reduction of molecular oxygen"/>
    <property type="evidence" value="ECO:0007669"/>
    <property type="project" value="InterPro"/>
</dbReference>
<dbReference type="OrthoDB" id="1470350at2759"/>
<keyword evidence="4" id="KW-0408">Iron</keyword>
<dbReference type="Gene3D" id="1.10.630.10">
    <property type="entry name" value="Cytochrome P450"/>
    <property type="match status" value="1"/>
</dbReference>
<keyword evidence="3" id="KW-0560">Oxidoreductase</keyword>
<evidence type="ECO:0000256" key="4">
    <source>
        <dbReference type="ARBA" id="ARBA00023004"/>
    </source>
</evidence>
<gene>
    <name evidence="5" type="ORF">FRX31_011422</name>
</gene>